<keyword evidence="3" id="KW-1185">Reference proteome</keyword>
<accession>A0AAD3XU79</accession>
<dbReference type="EMBL" id="BSYO01000017">
    <property type="protein sequence ID" value="GMH16799.1"/>
    <property type="molecule type" value="Genomic_DNA"/>
</dbReference>
<organism evidence="2 3">
    <name type="scientific">Nepenthes gracilis</name>
    <name type="common">Slender pitcher plant</name>
    <dbReference type="NCBI Taxonomy" id="150966"/>
    <lineage>
        <taxon>Eukaryota</taxon>
        <taxon>Viridiplantae</taxon>
        <taxon>Streptophyta</taxon>
        <taxon>Embryophyta</taxon>
        <taxon>Tracheophyta</taxon>
        <taxon>Spermatophyta</taxon>
        <taxon>Magnoliopsida</taxon>
        <taxon>eudicotyledons</taxon>
        <taxon>Gunneridae</taxon>
        <taxon>Pentapetalae</taxon>
        <taxon>Caryophyllales</taxon>
        <taxon>Nepenthaceae</taxon>
        <taxon>Nepenthes</taxon>
    </lineage>
</organism>
<evidence type="ECO:0000256" key="1">
    <source>
        <dbReference type="SAM" id="MobiDB-lite"/>
    </source>
</evidence>
<sequence>MKTEPENGFGESEQERIEEKRWRSSKVRRQRWGCRRKIGIKKATEVRSHGGEEVALPDPSLIATAGASRSKMHGSQANDRRPGTVTLRRREGNTICIGDIPSSNMQL</sequence>
<feature type="region of interest" description="Disordered" evidence="1">
    <location>
        <begin position="65"/>
        <end position="90"/>
    </location>
</feature>
<proteinExistence type="predicted"/>
<feature type="compositionally biased region" description="Basic and acidic residues" evidence="1">
    <location>
        <begin position="78"/>
        <end position="90"/>
    </location>
</feature>
<comment type="caution">
    <text evidence="2">The sequence shown here is derived from an EMBL/GenBank/DDBJ whole genome shotgun (WGS) entry which is preliminary data.</text>
</comment>
<dbReference type="Proteomes" id="UP001279734">
    <property type="component" value="Unassembled WGS sequence"/>
</dbReference>
<dbReference type="AlphaFoldDB" id="A0AAD3XU79"/>
<protein>
    <submittedName>
        <fullName evidence="2">Uncharacterized protein</fullName>
    </submittedName>
</protein>
<evidence type="ECO:0000313" key="2">
    <source>
        <dbReference type="EMBL" id="GMH16799.1"/>
    </source>
</evidence>
<feature type="compositionally biased region" description="Basic and acidic residues" evidence="1">
    <location>
        <begin position="13"/>
        <end position="22"/>
    </location>
</feature>
<name>A0AAD3XU79_NEPGR</name>
<feature type="region of interest" description="Disordered" evidence="1">
    <location>
        <begin position="1"/>
        <end position="28"/>
    </location>
</feature>
<gene>
    <name evidence="2" type="ORF">Nepgr_018640</name>
</gene>
<evidence type="ECO:0000313" key="3">
    <source>
        <dbReference type="Proteomes" id="UP001279734"/>
    </source>
</evidence>
<reference evidence="2" key="1">
    <citation type="submission" date="2023-05" db="EMBL/GenBank/DDBJ databases">
        <title>Nepenthes gracilis genome sequencing.</title>
        <authorList>
            <person name="Fukushima K."/>
        </authorList>
    </citation>
    <scope>NUCLEOTIDE SEQUENCE</scope>
    <source>
        <strain evidence="2">SING2019-196</strain>
    </source>
</reference>